<sequence length="140" mass="15406">MAQLIYFSSVSGNTRRFIDKLGREARRIPLMTADETILADEPYVLVVPTYGDGHGNNAVPKQVVKFLNVPHNRDLLRGVIGAGNTNFGTTYGLAADVIAAKCRVPTLYRFELFGTPEDVEAVNSGLDSFWQHTPLSTPRP</sequence>
<dbReference type="PANTHER" id="PTHR37297:SF1">
    <property type="entry name" value="PROTEIN NRDI"/>
    <property type="match status" value="1"/>
</dbReference>
<gene>
    <name evidence="4 5" type="primary">nrdI</name>
    <name evidence="5" type="ORF">F8O01_06990</name>
</gene>
<dbReference type="InterPro" id="IPR020852">
    <property type="entry name" value="RNR_Ib_NrdI_bac"/>
</dbReference>
<dbReference type="Proteomes" id="UP000467240">
    <property type="component" value="Unassembled WGS sequence"/>
</dbReference>
<dbReference type="EMBL" id="WBJZ01000007">
    <property type="protein sequence ID" value="KAB1658003.1"/>
    <property type="molecule type" value="Genomic_DNA"/>
</dbReference>
<evidence type="ECO:0000256" key="4">
    <source>
        <dbReference type="HAMAP-Rule" id="MF_00128"/>
    </source>
</evidence>
<evidence type="ECO:0000256" key="3">
    <source>
        <dbReference type="ARBA" id="ARBA00020129"/>
    </source>
</evidence>
<dbReference type="OrthoDB" id="350535at2"/>
<evidence type="ECO:0000313" key="6">
    <source>
        <dbReference type="Proteomes" id="UP000467240"/>
    </source>
</evidence>
<dbReference type="InterPro" id="IPR029039">
    <property type="entry name" value="Flavoprotein-like_sf"/>
</dbReference>
<dbReference type="RefSeq" id="WP_158040160.1">
    <property type="nucleotide sequence ID" value="NZ_JACCFV010000001.1"/>
</dbReference>
<dbReference type="PIRSF" id="PIRSF005087">
    <property type="entry name" value="NrdI"/>
    <property type="match status" value="1"/>
</dbReference>
<comment type="caution">
    <text evidence="5">The sequence shown here is derived from an EMBL/GenBank/DDBJ whole genome shotgun (WGS) entry which is preliminary data.</text>
</comment>
<comment type="similarity">
    <text evidence="2 4">Belongs to the NrdI family.</text>
</comment>
<dbReference type="AlphaFoldDB" id="A0A7J5BVV9"/>
<keyword evidence="6" id="KW-1185">Reference proteome</keyword>
<proteinExistence type="inferred from homology"/>
<dbReference type="Pfam" id="PF07972">
    <property type="entry name" value="Flavodoxin_NdrI"/>
    <property type="match status" value="1"/>
</dbReference>
<reference evidence="5 6" key="1">
    <citation type="submission" date="2019-09" db="EMBL/GenBank/DDBJ databases">
        <title>Phylogeny of genus Pseudoclavibacter and closely related genus.</title>
        <authorList>
            <person name="Li Y."/>
        </authorList>
    </citation>
    <scope>NUCLEOTIDE SEQUENCE [LARGE SCALE GENOMIC DNA]</scope>
    <source>
        <strain evidence="5 6">DSM 23821</strain>
    </source>
</reference>
<comment type="function">
    <text evidence="1 4">Probably involved in ribonucleotide reductase function.</text>
</comment>
<protein>
    <recommendedName>
        <fullName evidence="3 4">Protein NrdI</fullName>
    </recommendedName>
</protein>
<name>A0A7J5BVV9_9MICO</name>
<evidence type="ECO:0000313" key="5">
    <source>
        <dbReference type="EMBL" id="KAB1658003.1"/>
    </source>
</evidence>
<organism evidence="5 6">
    <name type="scientific">Pseudoclavibacter chungangensis</name>
    <dbReference type="NCBI Taxonomy" id="587635"/>
    <lineage>
        <taxon>Bacteria</taxon>
        <taxon>Bacillati</taxon>
        <taxon>Actinomycetota</taxon>
        <taxon>Actinomycetes</taxon>
        <taxon>Micrococcales</taxon>
        <taxon>Microbacteriaceae</taxon>
        <taxon>Pseudoclavibacter</taxon>
    </lineage>
</organism>
<dbReference type="NCBIfam" id="TIGR00333">
    <property type="entry name" value="nrdI"/>
    <property type="match status" value="1"/>
</dbReference>
<evidence type="ECO:0000256" key="2">
    <source>
        <dbReference type="ARBA" id="ARBA00009942"/>
    </source>
</evidence>
<dbReference type="GO" id="GO:0010181">
    <property type="term" value="F:FMN binding"/>
    <property type="evidence" value="ECO:0007669"/>
    <property type="project" value="InterPro"/>
</dbReference>
<dbReference type="InterPro" id="IPR004465">
    <property type="entry name" value="RNR_NrdI"/>
</dbReference>
<dbReference type="HAMAP" id="MF_00128">
    <property type="entry name" value="NrdI"/>
    <property type="match status" value="1"/>
</dbReference>
<dbReference type="Gene3D" id="3.40.50.360">
    <property type="match status" value="1"/>
</dbReference>
<dbReference type="PANTHER" id="PTHR37297">
    <property type="entry name" value="PROTEIN NRDI"/>
    <property type="match status" value="1"/>
</dbReference>
<dbReference type="SUPFAM" id="SSF52218">
    <property type="entry name" value="Flavoproteins"/>
    <property type="match status" value="1"/>
</dbReference>
<accession>A0A7J5BVV9</accession>
<evidence type="ECO:0000256" key="1">
    <source>
        <dbReference type="ARBA" id="ARBA00003999"/>
    </source>
</evidence>